<dbReference type="Proteomes" id="UP000298763">
    <property type="component" value="Chromosome"/>
</dbReference>
<evidence type="ECO:0000256" key="9">
    <source>
        <dbReference type="ARBA" id="ARBA00023077"/>
    </source>
</evidence>
<evidence type="ECO:0000256" key="1">
    <source>
        <dbReference type="ARBA" id="ARBA00004571"/>
    </source>
</evidence>
<feature type="domain" description="TonB-dependent receptor plug" evidence="16">
    <location>
        <begin position="15"/>
        <end position="122"/>
    </location>
</feature>
<reference evidence="17 18" key="1">
    <citation type="submission" date="2019-05" db="EMBL/GenBank/DDBJ databases">
        <title>Draft Genome Sequences of Six Type Strains of the Genus Massilia.</title>
        <authorList>
            <person name="Miess H."/>
            <person name="Frediansyhah A."/>
            <person name="Gross H."/>
        </authorList>
    </citation>
    <scope>NUCLEOTIDE SEQUENCE [LARGE SCALE GENOMIC DNA]</scope>
    <source>
        <strain evidence="17 18">DSMZ 26121</strain>
    </source>
</reference>
<evidence type="ECO:0000256" key="8">
    <source>
        <dbReference type="ARBA" id="ARBA00023065"/>
    </source>
</evidence>
<comment type="subcellular location">
    <subcellularLocation>
        <location evidence="1 12">Cell outer membrane</location>
        <topology evidence="1 12">Multi-pass membrane protein</topology>
    </subcellularLocation>
</comment>
<feature type="domain" description="TonB-dependent receptor-like beta-barrel" evidence="15">
    <location>
        <begin position="245"/>
        <end position="714"/>
    </location>
</feature>
<evidence type="ECO:0000256" key="5">
    <source>
        <dbReference type="ARBA" id="ARBA00022692"/>
    </source>
</evidence>
<keyword evidence="17" id="KW-0675">Receptor</keyword>
<name>A0ABX5UR74_9BURK</name>
<evidence type="ECO:0000256" key="7">
    <source>
        <dbReference type="ARBA" id="ARBA00023004"/>
    </source>
</evidence>
<feature type="short sequence motif" description="TonB C-terminal box" evidence="13">
    <location>
        <begin position="736"/>
        <end position="753"/>
    </location>
</feature>
<protein>
    <submittedName>
        <fullName evidence="17">TonB-dependent receptor</fullName>
    </submittedName>
</protein>
<dbReference type="InterPro" id="IPR010917">
    <property type="entry name" value="TonB_rcpt_CS"/>
</dbReference>
<dbReference type="PANTHER" id="PTHR32552">
    <property type="entry name" value="FERRICHROME IRON RECEPTOR-RELATED"/>
    <property type="match status" value="1"/>
</dbReference>
<evidence type="ECO:0000256" key="13">
    <source>
        <dbReference type="PROSITE-ProRule" id="PRU10144"/>
    </source>
</evidence>
<proteinExistence type="inferred from homology"/>
<sequence length="753" mass="80633">MVEVTVTARRRTERAQEVPAPMSVVRGDDLKASLISQVQDLQQALPSTNAAFSQPRVSSVAVRGIGSNPANEGLEGSVGLVVDNVYQGRPGMLAIDLVDLEQVELLRGPQGTLFGKNTTAGVLNLTTRKPTFAPEHSIELSGGQRGYYQALASLSGPLSTTLAGRLSVSKTHDDGWLRNRHDGRRYNSVDREGIRGQLLYRPDASFDLRLIADYHREDDTQGTLVPYGFGPAAPGKLDWQAAAAAALGLPAGSRPIDTDPRSHQVDFDSAQRMTAYLGGVSAEANWRLASGFQVTSVTASRFWTFRPRNDNDLTPAPGLTDGGFSVKHRQFSQELRLASPSGGRFDYVLGAYYYHQNIGDDFTTAMGPKADILVLNNTAGLGIVDNTFGRSHGQGTTDSYALFGQGNWHVNDRLDVTVGLRGTHESKDGRVYREALAGGRALSTYPAAARAVVAATRGAIGGAYDSGDLHVSGNAPSGLATASYKVTPALLAYATLSHGEKSGGISISGVGSAPTLGAQSLKIEPEKADNLELGVKSGWWNNRLLVNVNYFRTRIQDYQTNAFVQGPVTKVLILTNAGDVQSDGVEFDVKARPARGLSLTFTGSYNDAHYTRFADAPAAAELAATGATRADLAGRPVVGAPKWILNPGGRYEWRLGDDVRQYLIANFAWRSRAEGYIDNSRFARIGAYGLLNVATGWRFGAGDRQWDVSLWARNALDRRYFLAAQASQLTGGGGYSAAAGAPRTVGATGRLEF</sequence>
<dbReference type="InterPro" id="IPR000531">
    <property type="entry name" value="Beta-barrel_TonB"/>
</dbReference>
<dbReference type="Gene3D" id="2.40.170.20">
    <property type="entry name" value="TonB-dependent receptor, beta-barrel domain"/>
    <property type="match status" value="1"/>
</dbReference>
<dbReference type="InterPro" id="IPR036942">
    <property type="entry name" value="Beta-barrel_TonB_sf"/>
</dbReference>
<evidence type="ECO:0000313" key="18">
    <source>
        <dbReference type="Proteomes" id="UP000298763"/>
    </source>
</evidence>
<organism evidence="17 18">
    <name type="scientific">Pseudoduganella umbonata</name>
    <dbReference type="NCBI Taxonomy" id="864828"/>
    <lineage>
        <taxon>Bacteria</taxon>
        <taxon>Pseudomonadati</taxon>
        <taxon>Pseudomonadota</taxon>
        <taxon>Betaproteobacteria</taxon>
        <taxon>Burkholderiales</taxon>
        <taxon>Oxalobacteraceae</taxon>
        <taxon>Telluria group</taxon>
        <taxon>Pseudoduganella</taxon>
    </lineage>
</organism>
<keyword evidence="9 14" id="KW-0798">TonB box</keyword>
<evidence type="ECO:0000256" key="10">
    <source>
        <dbReference type="ARBA" id="ARBA00023136"/>
    </source>
</evidence>
<keyword evidence="18" id="KW-1185">Reference proteome</keyword>
<evidence type="ECO:0000256" key="4">
    <source>
        <dbReference type="ARBA" id="ARBA00022496"/>
    </source>
</evidence>
<dbReference type="InterPro" id="IPR012910">
    <property type="entry name" value="Plug_dom"/>
</dbReference>
<keyword evidence="8" id="KW-0406">Ion transport</keyword>
<evidence type="ECO:0000256" key="3">
    <source>
        <dbReference type="ARBA" id="ARBA00022452"/>
    </source>
</evidence>
<comment type="similarity">
    <text evidence="12 14">Belongs to the TonB-dependent receptor family.</text>
</comment>
<evidence type="ECO:0000313" key="17">
    <source>
        <dbReference type="EMBL" id="QCP14296.1"/>
    </source>
</evidence>
<dbReference type="InterPro" id="IPR039426">
    <property type="entry name" value="TonB-dep_rcpt-like"/>
</dbReference>
<keyword evidence="11 12" id="KW-0998">Cell outer membrane</keyword>
<evidence type="ECO:0000256" key="2">
    <source>
        <dbReference type="ARBA" id="ARBA00022448"/>
    </source>
</evidence>
<evidence type="ECO:0000259" key="16">
    <source>
        <dbReference type="Pfam" id="PF07715"/>
    </source>
</evidence>
<gene>
    <name evidence="17" type="ORF">FCL38_30675</name>
</gene>
<dbReference type="PROSITE" id="PS52016">
    <property type="entry name" value="TONB_DEPENDENT_REC_3"/>
    <property type="match status" value="1"/>
</dbReference>
<keyword evidence="10 12" id="KW-0472">Membrane</keyword>
<keyword evidence="4" id="KW-0410">Iron transport</keyword>
<dbReference type="SUPFAM" id="SSF56935">
    <property type="entry name" value="Porins"/>
    <property type="match status" value="1"/>
</dbReference>
<keyword evidence="2 12" id="KW-0813">Transport</keyword>
<dbReference type="PROSITE" id="PS01156">
    <property type="entry name" value="TONB_DEPENDENT_REC_2"/>
    <property type="match status" value="1"/>
</dbReference>
<evidence type="ECO:0000256" key="14">
    <source>
        <dbReference type="RuleBase" id="RU003357"/>
    </source>
</evidence>
<evidence type="ECO:0000256" key="12">
    <source>
        <dbReference type="PROSITE-ProRule" id="PRU01360"/>
    </source>
</evidence>
<keyword evidence="5 12" id="KW-0812">Transmembrane</keyword>
<dbReference type="Pfam" id="PF07715">
    <property type="entry name" value="Plug"/>
    <property type="match status" value="1"/>
</dbReference>
<dbReference type="PANTHER" id="PTHR32552:SF81">
    <property type="entry name" value="TONB-DEPENDENT OUTER MEMBRANE RECEPTOR"/>
    <property type="match status" value="1"/>
</dbReference>
<evidence type="ECO:0000256" key="6">
    <source>
        <dbReference type="ARBA" id="ARBA00022729"/>
    </source>
</evidence>
<keyword evidence="6" id="KW-0732">Signal</keyword>
<keyword evidence="7" id="KW-0408">Iron</keyword>
<dbReference type="EMBL" id="CP040017">
    <property type="protein sequence ID" value="QCP14296.1"/>
    <property type="molecule type" value="Genomic_DNA"/>
</dbReference>
<evidence type="ECO:0000256" key="11">
    <source>
        <dbReference type="ARBA" id="ARBA00023237"/>
    </source>
</evidence>
<keyword evidence="3 12" id="KW-1134">Transmembrane beta strand</keyword>
<dbReference type="Pfam" id="PF00593">
    <property type="entry name" value="TonB_dep_Rec_b-barrel"/>
    <property type="match status" value="1"/>
</dbReference>
<evidence type="ECO:0000259" key="15">
    <source>
        <dbReference type="Pfam" id="PF00593"/>
    </source>
</evidence>
<accession>A0ABX5UR74</accession>